<name>A0A5N5W6T3_STRMB</name>
<evidence type="ECO:0000313" key="1">
    <source>
        <dbReference type="EMBL" id="KAB7843609.1"/>
    </source>
</evidence>
<comment type="caution">
    <text evidence="1">The sequence shown here is derived from an EMBL/GenBank/DDBJ whole genome shotgun (WGS) entry which is preliminary data.</text>
</comment>
<keyword evidence="2" id="KW-1185">Reference proteome</keyword>
<gene>
    <name evidence="1" type="ORF">FRZ00_16705</name>
</gene>
<dbReference type="NCBIfam" id="NF033521">
    <property type="entry name" value="lasso_leader_L3"/>
    <property type="match status" value="1"/>
</dbReference>
<sequence length="49" mass="5540">MKNDEATEPRALAPYEAPQMFEVGSFQEDTGYIGLEGSEPITHSFSKFW</sequence>
<dbReference type="OrthoDB" id="4261897at2"/>
<dbReference type="Proteomes" id="UP000327000">
    <property type="component" value="Unassembled WGS sequence"/>
</dbReference>
<evidence type="ECO:0000313" key="2">
    <source>
        <dbReference type="Proteomes" id="UP000327000"/>
    </source>
</evidence>
<reference evidence="1 2" key="1">
    <citation type="journal article" date="2019" name="Microb. Cell Fact.">
        <title>Exploring novel herbicidin analogues by transcriptional regulator overexpression and MS/MS molecular networking.</title>
        <authorList>
            <person name="Shi Y."/>
            <person name="Gu R."/>
            <person name="Li Y."/>
            <person name="Wang X."/>
            <person name="Ren W."/>
            <person name="Li X."/>
            <person name="Wang L."/>
            <person name="Xie Y."/>
            <person name="Hong B."/>
        </authorList>
    </citation>
    <scope>NUCLEOTIDE SEQUENCE [LARGE SCALE GENOMIC DNA]</scope>
    <source>
        <strain evidence="1 2">US-43</strain>
    </source>
</reference>
<dbReference type="RefSeq" id="WP_106429688.1">
    <property type="nucleotide sequence ID" value="NZ_JBFADJ010000058.1"/>
</dbReference>
<protein>
    <submittedName>
        <fullName evidence="1">Lasso RiPP family leader peptide-containing protein</fullName>
    </submittedName>
</protein>
<accession>A0A5N5W6T3</accession>
<proteinExistence type="predicted"/>
<dbReference type="EMBL" id="VOKX01000032">
    <property type="protein sequence ID" value="KAB7843609.1"/>
    <property type="molecule type" value="Genomic_DNA"/>
</dbReference>
<dbReference type="AlphaFoldDB" id="A0A5N5W6T3"/>
<organism evidence="1 2">
    <name type="scientific">Streptomyces mobaraensis</name>
    <name type="common">Streptoverticillium mobaraense</name>
    <dbReference type="NCBI Taxonomy" id="35621"/>
    <lineage>
        <taxon>Bacteria</taxon>
        <taxon>Bacillati</taxon>
        <taxon>Actinomycetota</taxon>
        <taxon>Actinomycetes</taxon>
        <taxon>Kitasatosporales</taxon>
        <taxon>Streptomycetaceae</taxon>
        <taxon>Streptomyces</taxon>
    </lineage>
</organism>